<organism evidence="1 2">
    <name type="scientific">Camellia lanceoleosa</name>
    <dbReference type="NCBI Taxonomy" id="1840588"/>
    <lineage>
        <taxon>Eukaryota</taxon>
        <taxon>Viridiplantae</taxon>
        <taxon>Streptophyta</taxon>
        <taxon>Embryophyta</taxon>
        <taxon>Tracheophyta</taxon>
        <taxon>Spermatophyta</taxon>
        <taxon>Magnoliopsida</taxon>
        <taxon>eudicotyledons</taxon>
        <taxon>Gunneridae</taxon>
        <taxon>Pentapetalae</taxon>
        <taxon>asterids</taxon>
        <taxon>Ericales</taxon>
        <taxon>Theaceae</taxon>
        <taxon>Camellia</taxon>
    </lineage>
</organism>
<evidence type="ECO:0000313" key="1">
    <source>
        <dbReference type="EMBL" id="KAI7990731.1"/>
    </source>
</evidence>
<protein>
    <submittedName>
        <fullName evidence="1">Uncharacterized protein</fullName>
    </submittedName>
</protein>
<proteinExistence type="predicted"/>
<keyword evidence="2" id="KW-1185">Reference proteome</keyword>
<gene>
    <name evidence="1" type="ORF">LOK49_LG12G00368</name>
</gene>
<comment type="caution">
    <text evidence="1">The sequence shown here is derived from an EMBL/GenBank/DDBJ whole genome shotgun (WGS) entry which is preliminary data.</text>
</comment>
<reference evidence="1 2" key="1">
    <citation type="journal article" date="2022" name="Plant J.">
        <title>Chromosome-level genome of Camellia lanceoleosa provides a valuable resource for understanding genome evolution and self-incompatibility.</title>
        <authorList>
            <person name="Gong W."/>
            <person name="Xiao S."/>
            <person name="Wang L."/>
            <person name="Liao Z."/>
            <person name="Chang Y."/>
            <person name="Mo W."/>
            <person name="Hu G."/>
            <person name="Li W."/>
            <person name="Zhao G."/>
            <person name="Zhu H."/>
            <person name="Hu X."/>
            <person name="Ji K."/>
            <person name="Xiang X."/>
            <person name="Song Q."/>
            <person name="Yuan D."/>
            <person name="Jin S."/>
            <person name="Zhang L."/>
        </authorList>
    </citation>
    <scope>NUCLEOTIDE SEQUENCE [LARGE SCALE GENOMIC DNA]</scope>
    <source>
        <strain evidence="1">SQ_2022a</strain>
    </source>
</reference>
<dbReference type="Proteomes" id="UP001060215">
    <property type="component" value="Chromosome 13"/>
</dbReference>
<accession>A0ACC0FPM8</accession>
<name>A0ACC0FPM8_9ERIC</name>
<evidence type="ECO:0000313" key="2">
    <source>
        <dbReference type="Proteomes" id="UP001060215"/>
    </source>
</evidence>
<sequence length="347" mass="38958">MAMSVRNSWLLNPLLPVQLYSIFFFFFSLYHFPLHAIALRFDFTNIDETLKGDIKVEGETYVSNQGIQITYTNQVWKAGRASYKDPLYLWNKTSGTLTDFNTYFSFVIDSQGNSSCYGDGLAFFLLPHNNSNSKLADGAAMGLPVLTVDPLTQTAFVAVEFDTNQNRDWDPANITPATHVGIDINSIRSNVSDVWYSNIPSGIENDAWISYDSHSKNLSVVFTGERDNGKINNTLSFLVDLRDYLPEWVTIGFSAATGECYEKHTIKSWSFNSSLQPFTSSPRKKIKVALIVGLIVGSSALVGGSAFFGFVLWKKRRAREEGEEFLFAHDMCMDDEFEAVASFCDRV</sequence>
<dbReference type="EMBL" id="CM045770">
    <property type="protein sequence ID" value="KAI7990731.1"/>
    <property type="molecule type" value="Genomic_DNA"/>
</dbReference>